<accession>A0A6J7M597</accession>
<evidence type="ECO:0000256" key="3">
    <source>
        <dbReference type="ARBA" id="ARBA00023125"/>
    </source>
</evidence>
<evidence type="ECO:0000313" key="4">
    <source>
        <dbReference type="EMBL" id="CAB4975318.1"/>
    </source>
</evidence>
<dbReference type="GO" id="GO:0006310">
    <property type="term" value="P:DNA recombination"/>
    <property type="evidence" value="ECO:0007669"/>
    <property type="project" value="TreeGrafter"/>
</dbReference>
<reference evidence="4" key="1">
    <citation type="submission" date="2020-05" db="EMBL/GenBank/DDBJ databases">
        <authorList>
            <person name="Chiriac C."/>
            <person name="Salcher M."/>
            <person name="Ghai R."/>
            <person name="Kavagutti S V."/>
        </authorList>
    </citation>
    <scope>NUCLEOTIDE SEQUENCE</scope>
</reference>
<dbReference type="SUPFAM" id="SSF52540">
    <property type="entry name" value="P-loop containing nucleoside triphosphate hydrolases"/>
    <property type="match status" value="1"/>
</dbReference>
<proteinExistence type="predicted"/>
<keyword evidence="1" id="KW-0547">Nucleotide-binding</keyword>
<dbReference type="PANTHER" id="PTHR30580">
    <property type="entry name" value="PRIMOSOMAL PROTEIN N"/>
    <property type="match status" value="1"/>
</dbReference>
<dbReference type="EMBL" id="CAFBOF010000012">
    <property type="protein sequence ID" value="CAB4975318.1"/>
    <property type="molecule type" value="Genomic_DNA"/>
</dbReference>
<keyword evidence="3" id="KW-0238">DNA-binding</keyword>
<keyword evidence="2" id="KW-0067">ATP-binding</keyword>
<sequence length="554" mass="59591">MRGWVLATAVEPEAWHEKILSVKANVSAGPSAEMVRLTEFAAWRWAGPQSAFLRAASPANIVPLDALEPLSHALYPDTPKPIPVPERESILIMWPPSEPRADLLASLLASEGSTLLIVPDPNEQDSLAQVFFDLGRNVLVVRSDLPASERTRIWAEARSGAWVVVGGRSAVFSPVPDLNTVIILDDADEALAEERAPAWHARDLVIERARRAKAQLVIVSPVPTTEAVVAAGPPIDVPVSISQRGWPNFEVVDQRQDPPGLGLLALALGPALHQALSAGQQALCVLNRKGRARLLACRTCGELVRCSQCEAVMSEVEDGFLCNQCLAHESHQCRHCGSSKFKAIKPGVTRVRDALAGLVPHHHVVAIEAGDKTRPKFDVAIGTETILHGFSGTSSPKFDRPIGLVAFLDFDQELLAPRYRAIEQAAWLLVRAARLVGARSEGGKVLVQTRIPDHEVLLAAVSGNPQPLLVAERERRQSLGFPPLGGLAAMTGEIEAVDMACDSLRDRLEITGGQGDVLLRAPSSTVLCDALAAVDLGPARAKGRLRIDVDPLRV</sequence>
<dbReference type="GO" id="GO:0005524">
    <property type="term" value="F:ATP binding"/>
    <property type="evidence" value="ECO:0007669"/>
    <property type="project" value="UniProtKB-KW"/>
</dbReference>
<dbReference type="GO" id="GO:0006302">
    <property type="term" value="P:double-strand break repair"/>
    <property type="evidence" value="ECO:0007669"/>
    <property type="project" value="TreeGrafter"/>
</dbReference>
<dbReference type="PANTHER" id="PTHR30580:SF0">
    <property type="entry name" value="PRIMOSOMAL PROTEIN N"/>
    <property type="match status" value="1"/>
</dbReference>
<dbReference type="Gene3D" id="3.40.50.300">
    <property type="entry name" value="P-loop containing nucleotide triphosphate hydrolases"/>
    <property type="match status" value="1"/>
</dbReference>
<organism evidence="4">
    <name type="scientific">freshwater metagenome</name>
    <dbReference type="NCBI Taxonomy" id="449393"/>
    <lineage>
        <taxon>unclassified sequences</taxon>
        <taxon>metagenomes</taxon>
        <taxon>ecological metagenomes</taxon>
    </lineage>
</organism>
<dbReference type="GO" id="GO:0003677">
    <property type="term" value="F:DNA binding"/>
    <property type="evidence" value="ECO:0007669"/>
    <property type="project" value="UniProtKB-KW"/>
</dbReference>
<name>A0A6J7M597_9ZZZZ</name>
<dbReference type="GO" id="GO:0006270">
    <property type="term" value="P:DNA replication initiation"/>
    <property type="evidence" value="ECO:0007669"/>
    <property type="project" value="TreeGrafter"/>
</dbReference>
<evidence type="ECO:0000256" key="1">
    <source>
        <dbReference type="ARBA" id="ARBA00022741"/>
    </source>
</evidence>
<dbReference type="GO" id="GO:0043138">
    <property type="term" value="F:3'-5' DNA helicase activity"/>
    <property type="evidence" value="ECO:0007669"/>
    <property type="project" value="TreeGrafter"/>
</dbReference>
<protein>
    <submittedName>
        <fullName evidence="4">Unannotated protein</fullName>
    </submittedName>
</protein>
<dbReference type="AlphaFoldDB" id="A0A6J7M597"/>
<evidence type="ECO:0000256" key="2">
    <source>
        <dbReference type="ARBA" id="ARBA00022840"/>
    </source>
</evidence>
<gene>
    <name evidence="4" type="ORF">UFOPK3897_00773</name>
</gene>
<dbReference type="InterPro" id="IPR027417">
    <property type="entry name" value="P-loop_NTPase"/>
</dbReference>